<accession>A0A8R1YGZ3</accession>
<sequence length="495" mass="52875">MVTSRVSMAQVTLWIPKRTMLDCTSRAATGGGIFRRLRRPAFCLWMRMLAAPTTSEISQSLQQQVQQPITIETTSVLSDLIQSETEASSLQQLKQPVILTPKQPQTVKPPTHAGADKVKSLQQQQLKQGPILVRRNPHPVPTSTQPSSASSQKPKVAPAANTAALPLAAPYSISHHNLDGPGSSSRQSVPDTSTQKQPSSIENSGPSSSIDFPQQQRIIVRTPVPPNGTSIAKVATPNGIPVSKSAPVACHSTSTAPSKKQLIIILNHPPMTLNQPVPTKPINVKKPADPNGIPAGQSTHKAGPSSSNTPQQGNVFVRKHAAILPSSSAIPSSSTALPQQKQQRIIILNHPKPVPFTGAVKQSSPVNGTRPSQVNSTVPSTANGNPRPNVTPAASPVVNQPSPQPISIDEPIAAPVNLDPSRFLTGKVDLKSLSEEEIIEMLQAIGVPADVQEIFKKKKINWKTLISLNVDIMTNILDVPEPWAAAISSYIEFNK</sequence>
<dbReference type="EnsemblMetazoa" id="PPA21901.1">
    <property type="protein sequence ID" value="PPA21901.1"/>
    <property type="gene ID" value="WBGene00111455"/>
</dbReference>
<dbReference type="AlphaFoldDB" id="A0A2A6BCC7"/>
<feature type="compositionally biased region" description="Polar residues" evidence="1">
    <location>
        <begin position="360"/>
        <end position="388"/>
    </location>
</feature>
<feature type="region of interest" description="Disordered" evidence="1">
    <location>
        <begin position="359"/>
        <end position="401"/>
    </location>
</feature>
<proteinExistence type="predicted"/>
<accession>A0A2A6BCC7</accession>
<organism evidence="2 3">
    <name type="scientific">Pristionchus pacificus</name>
    <name type="common">Parasitic nematode worm</name>
    <dbReference type="NCBI Taxonomy" id="54126"/>
    <lineage>
        <taxon>Eukaryota</taxon>
        <taxon>Metazoa</taxon>
        <taxon>Ecdysozoa</taxon>
        <taxon>Nematoda</taxon>
        <taxon>Chromadorea</taxon>
        <taxon>Rhabditida</taxon>
        <taxon>Rhabditina</taxon>
        <taxon>Diplogasteromorpha</taxon>
        <taxon>Diplogasteroidea</taxon>
        <taxon>Neodiplogasteridae</taxon>
        <taxon>Pristionchus</taxon>
    </lineage>
</organism>
<name>A0A2A6BCC7_PRIPA</name>
<dbReference type="Proteomes" id="UP000005239">
    <property type="component" value="Unassembled WGS sequence"/>
</dbReference>
<evidence type="ECO:0000313" key="3">
    <source>
        <dbReference type="Proteomes" id="UP000005239"/>
    </source>
</evidence>
<protein>
    <submittedName>
        <fullName evidence="2">Uncharacterized protein</fullName>
    </submittedName>
</protein>
<reference evidence="2" key="2">
    <citation type="submission" date="2022-06" db="UniProtKB">
        <authorList>
            <consortium name="EnsemblMetazoa"/>
        </authorList>
    </citation>
    <scope>IDENTIFICATION</scope>
    <source>
        <strain evidence="2">PS312</strain>
    </source>
</reference>
<feature type="compositionally biased region" description="Low complexity" evidence="1">
    <location>
        <begin position="198"/>
        <end position="210"/>
    </location>
</feature>
<feature type="compositionally biased region" description="Low complexity" evidence="1">
    <location>
        <begin position="100"/>
        <end position="111"/>
    </location>
</feature>
<feature type="region of interest" description="Disordered" evidence="1">
    <location>
        <begin position="94"/>
        <end position="159"/>
    </location>
</feature>
<evidence type="ECO:0000313" key="2">
    <source>
        <dbReference type="EnsemblMetazoa" id="PPA21901.1"/>
    </source>
</evidence>
<feature type="region of interest" description="Disordered" evidence="1">
    <location>
        <begin position="284"/>
        <end position="312"/>
    </location>
</feature>
<reference evidence="3" key="1">
    <citation type="journal article" date="2008" name="Nat. Genet.">
        <title>The Pristionchus pacificus genome provides a unique perspective on nematode lifestyle and parasitism.</title>
        <authorList>
            <person name="Dieterich C."/>
            <person name="Clifton S.W."/>
            <person name="Schuster L.N."/>
            <person name="Chinwalla A."/>
            <person name="Delehaunty K."/>
            <person name="Dinkelacker I."/>
            <person name="Fulton L."/>
            <person name="Fulton R."/>
            <person name="Godfrey J."/>
            <person name="Minx P."/>
            <person name="Mitreva M."/>
            <person name="Roeseler W."/>
            <person name="Tian H."/>
            <person name="Witte H."/>
            <person name="Yang S.P."/>
            <person name="Wilson R.K."/>
            <person name="Sommer R.J."/>
        </authorList>
    </citation>
    <scope>NUCLEOTIDE SEQUENCE [LARGE SCALE GENOMIC DNA]</scope>
    <source>
        <strain evidence="3">PS312</strain>
    </source>
</reference>
<feature type="compositionally biased region" description="Polar residues" evidence="1">
    <location>
        <begin position="296"/>
        <end position="312"/>
    </location>
</feature>
<feature type="compositionally biased region" description="Low complexity" evidence="1">
    <location>
        <begin position="141"/>
        <end position="159"/>
    </location>
</feature>
<feature type="compositionally biased region" description="Polar residues" evidence="1">
    <location>
        <begin position="182"/>
        <end position="197"/>
    </location>
</feature>
<keyword evidence="3" id="KW-1185">Reference proteome</keyword>
<evidence type="ECO:0000256" key="1">
    <source>
        <dbReference type="SAM" id="MobiDB-lite"/>
    </source>
</evidence>
<feature type="region of interest" description="Disordered" evidence="1">
    <location>
        <begin position="172"/>
        <end position="213"/>
    </location>
</feature>
<gene>
    <name evidence="2" type="primary">WBGene00111455</name>
</gene>